<comment type="caution">
    <text evidence="1">The sequence shown here is derived from an EMBL/GenBank/DDBJ whole genome shotgun (WGS) entry which is preliminary data.</text>
</comment>
<dbReference type="EMBL" id="CAJVQC010105441">
    <property type="protein sequence ID" value="CAG8833042.1"/>
    <property type="molecule type" value="Genomic_DNA"/>
</dbReference>
<organism evidence="1 2">
    <name type="scientific">Racocetra persica</name>
    <dbReference type="NCBI Taxonomy" id="160502"/>
    <lineage>
        <taxon>Eukaryota</taxon>
        <taxon>Fungi</taxon>
        <taxon>Fungi incertae sedis</taxon>
        <taxon>Mucoromycota</taxon>
        <taxon>Glomeromycotina</taxon>
        <taxon>Glomeromycetes</taxon>
        <taxon>Diversisporales</taxon>
        <taxon>Gigasporaceae</taxon>
        <taxon>Racocetra</taxon>
    </lineage>
</organism>
<feature type="non-terminal residue" evidence="1">
    <location>
        <position position="168"/>
    </location>
</feature>
<sequence>VDCVNGAFIFGNAMTSSLLVVKFSQASGIYGAVKSRSRFDHYKSIINFNFREPQIFLKSNPDYKETCLDKGARLEGENIVQMEPVKKSGCSILLYKLLDFIPFLKNSRSVNPTEWHGLPRYPYVPYDEYAKVSTVLDCLLMEMTYYADVAGRVPQMPLPNADDIDIGN</sequence>
<protein>
    <submittedName>
        <fullName evidence="1">436_t:CDS:1</fullName>
    </submittedName>
</protein>
<feature type="non-terminal residue" evidence="1">
    <location>
        <position position="1"/>
    </location>
</feature>
<evidence type="ECO:0000313" key="2">
    <source>
        <dbReference type="Proteomes" id="UP000789920"/>
    </source>
</evidence>
<proteinExistence type="predicted"/>
<reference evidence="1" key="1">
    <citation type="submission" date="2021-06" db="EMBL/GenBank/DDBJ databases">
        <authorList>
            <person name="Kallberg Y."/>
            <person name="Tangrot J."/>
            <person name="Rosling A."/>
        </authorList>
    </citation>
    <scope>NUCLEOTIDE SEQUENCE</scope>
    <source>
        <strain evidence="1">MA461A</strain>
    </source>
</reference>
<name>A0ACA9SD81_9GLOM</name>
<dbReference type="Proteomes" id="UP000789920">
    <property type="component" value="Unassembled WGS sequence"/>
</dbReference>
<keyword evidence="2" id="KW-1185">Reference proteome</keyword>
<accession>A0ACA9SD81</accession>
<gene>
    <name evidence="1" type="ORF">RPERSI_LOCUS28683</name>
</gene>
<evidence type="ECO:0000313" key="1">
    <source>
        <dbReference type="EMBL" id="CAG8833042.1"/>
    </source>
</evidence>